<gene>
    <name evidence="2" type="ORF">KSP39_PZI006651</name>
</gene>
<evidence type="ECO:0000313" key="3">
    <source>
        <dbReference type="Proteomes" id="UP001418222"/>
    </source>
</evidence>
<dbReference type="AlphaFoldDB" id="A0AAP0BRI6"/>
<comment type="caution">
    <text evidence="2">The sequence shown here is derived from an EMBL/GenBank/DDBJ whole genome shotgun (WGS) entry which is preliminary data.</text>
</comment>
<sequence length="170" mass="18490">MATSPGGDSGTTSPKGIWGTTFPGGDSGEARRRRPDTVAPPGEEGSPGSDLRRDSEPFHSNGFKTLEFLWAPDLSAVILQILIISDVNCFALLDDVNRFLDDLNPAFKTKIAGIKTQAVKGGRAQTRSVIRMEEKDFAELDAKRNTDPLFDAAKLQNLVTNSEILDHFIT</sequence>
<accession>A0AAP0BRI6</accession>
<evidence type="ECO:0000313" key="2">
    <source>
        <dbReference type="EMBL" id="KAK8947468.1"/>
    </source>
</evidence>
<keyword evidence="3" id="KW-1185">Reference proteome</keyword>
<reference evidence="2 3" key="1">
    <citation type="journal article" date="2022" name="Nat. Plants">
        <title>Genomes of leafy and leafless Platanthera orchids illuminate the evolution of mycoheterotrophy.</title>
        <authorList>
            <person name="Li M.H."/>
            <person name="Liu K.W."/>
            <person name="Li Z."/>
            <person name="Lu H.C."/>
            <person name="Ye Q.L."/>
            <person name="Zhang D."/>
            <person name="Wang J.Y."/>
            <person name="Li Y.F."/>
            <person name="Zhong Z.M."/>
            <person name="Liu X."/>
            <person name="Yu X."/>
            <person name="Liu D.K."/>
            <person name="Tu X.D."/>
            <person name="Liu B."/>
            <person name="Hao Y."/>
            <person name="Liao X.Y."/>
            <person name="Jiang Y.T."/>
            <person name="Sun W.H."/>
            <person name="Chen J."/>
            <person name="Chen Y.Q."/>
            <person name="Ai Y."/>
            <person name="Zhai J.W."/>
            <person name="Wu S.S."/>
            <person name="Zhou Z."/>
            <person name="Hsiao Y.Y."/>
            <person name="Wu W.L."/>
            <person name="Chen Y.Y."/>
            <person name="Lin Y.F."/>
            <person name="Hsu J.L."/>
            <person name="Li C.Y."/>
            <person name="Wang Z.W."/>
            <person name="Zhao X."/>
            <person name="Zhong W.Y."/>
            <person name="Ma X.K."/>
            <person name="Ma L."/>
            <person name="Huang J."/>
            <person name="Chen G.Z."/>
            <person name="Huang M.Z."/>
            <person name="Huang L."/>
            <person name="Peng D.H."/>
            <person name="Luo Y.B."/>
            <person name="Zou S.Q."/>
            <person name="Chen S.P."/>
            <person name="Lan S."/>
            <person name="Tsai W.C."/>
            <person name="Van de Peer Y."/>
            <person name="Liu Z.J."/>
        </authorList>
    </citation>
    <scope>NUCLEOTIDE SEQUENCE [LARGE SCALE GENOMIC DNA]</scope>
    <source>
        <strain evidence="2">Lor287</strain>
    </source>
</reference>
<dbReference type="EMBL" id="JBBWWQ010000005">
    <property type="protein sequence ID" value="KAK8947468.1"/>
    <property type="molecule type" value="Genomic_DNA"/>
</dbReference>
<dbReference type="Proteomes" id="UP001418222">
    <property type="component" value="Unassembled WGS sequence"/>
</dbReference>
<feature type="region of interest" description="Disordered" evidence="1">
    <location>
        <begin position="1"/>
        <end position="56"/>
    </location>
</feature>
<protein>
    <submittedName>
        <fullName evidence="2">Uncharacterized protein</fullName>
    </submittedName>
</protein>
<evidence type="ECO:0000256" key="1">
    <source>
        <dbReference type="SAM" id="MobiDB-lite"/>
    </source>
</evidence>
<proteinExistence type="predicted"/>
<organism evidence="2 3">
    <name type="scientific">Platanthera zijinensis</name>
    <dbReference type="NCBI Taxonomy" id="2320716"/>
    <lineage>
        <taxon>Eukaryota</taxon>
        <taxon>Viridiplantae</taxon>
        <taxon>Streptophyta</taxon>
        <taxon>Embryophyta</taxon>
        <taxon>Tracheophyta</taxon>
        <taxon>Spermatophyta</taxon>
        <taxon>Magnoliopsida</taxon>
        <taxon>Liliopsida</taxon>
        <taxon>Asparagales</taxon>
        <taxon>Orchidaceae</taxon>
        <taxon>Orchidoideae</taxon>
        <taxon>Orchideae</taxon>
        <taxon>Orchidinae</taxon>
        <taxon>Platanthera</taxon>
    </lineage>
</organism>
<name>A0AAP0BRI6_9ASPA</name>